<dbReference type="PANTHER" id="PTHR10380">
    <property type="entry name" value="CUTICLE PROTEIN"/>
    <property type="match status" value="1"/>
</dbReference>
<protein>
    <recommendedName>
        <fullName evidence="7">Cuticle protein</fullName>
    </recommendedName>
</protein>
<evidence type="ECO:0000256" key="3">
    <source>
        <dbReference type="SAM" id="MobiDB-lite"/>
    </source>
</evidence>
<gene>
    <name evidence="5" type="ORF">MNOR_LOCUS37441</name>
</gene>
<dbReference type="AlphaFoldDB" id="A0AAV2SK17"/>
<accession>A0AAV2SK17</accession>
<keyword evidence="4" id="KW-0732">Signal</keyword>
<feature type="signal peptide" evidence="4">
    <location>
        <begin position="1"/>
        <end position="17"/>
    </location>
</feature>
<proteinExistence type="predicted"/>
<sequence length="100" mass="10790">MKITLAILLGLVAVTVARPGTIFDFEGDDASHEQEGDPGEEVQGSYSWTSPEGDEFYVKYVADEDGYRIVESNAVPVNHDGVAADGNQGAFGSYEEEDDK</sequence>
<keyword evidence="1 2" id="KW-0193">Cuticle</keyword>
<dbReference type="GO" id="GO:0062129">
    <property type="term" value="C:chitin-based extracellular matrix"/>
    <property type="evidence" value="ECO:0007669"/>
    <property type="project" value="TreeGrafter"/>
</dbReference>
<evidence type="ECO:0000256" key="4">
    <source>
        <dbReference type="SAM" id="SignalP"/>
    </source>
</evidence>
<dbReference type="Proteomes" id="UP001497623">
    <property type="component" value="Unassembled WGS sequence"/>
</dbReference>
<dbReference type="Pfam" id="PF00379">
    <property type="entry name" value="Chitin_bind_4"/>
    <property type="match status" value="1"/>
</dbReference>
<organism evidence="5 6">
    <name type="scientific">Meganyctiphanes norvegica</name>
    <name type="common">Northern krill</name>
    <name type="synonym">Thysanopoda norvegica</name>
    <dbReference type="NCBI Taxonomy" id="48144"/>
    <lineage>
        <taxon>Eukaryota</taxon>
        <taxon>Metazoa</taxon>
        <taxon>Ecdysozoa</taxon>
        <taxon>Arthropoda</taxon>
        <taxon>Crustacea</taxon>
        <taxon>Multicrustacea</taxon>
        <taxon>Malacostraca</taxon>
        <taxon>Eumalacostraca</taxon>
        <taxon>Eucarida</taxon>
        <taxon>Euphausiacea</taxon>
        <taxon>Euphausiidae</taxon>
        <taxon>Meganyctiphanes</taxon>
    </lineage>
</organism>
<dbReference type="InterPro" id="IPR000618">
    <property type="entry name" value="Insect_cuticle"/>
</dbReference>
<feature type="region of interest" description="Disordered" evidence="3">
    <location>
        <begin position="26"/>
        <end position="48"/>
    </location>
</feature>
<evidence type="ECO:0000256" key="1">
    <source>
        <dbReference type="ARBA" id="ARBA00022460"/>
    </source>
</evidence>
<reference evidence="5 6" key="1">
    <citation type="submission" date="2024-05" db="EMBL/GenBank/DDBJ databases">
        <authorList>
            <person name="Wallberg A."/>
        </authorList>
    </citation>
    <scope>NUCLEOTIDE SEQUENCE [LARGE SCALE GENOMIC DNA]</scope>
</reference>
<dbReference type="EMBL" id="CAXKWB010075385">
    <property type="protein sequence ID" value="CAL4199058.1"/>
    <property type="molecule type" value="Genomic_DNA"/>
</dbReference>
<feature type="region of interest" description="Disordered" evidence="3">
    <location>
        <begin position="78"/>
        <end position="100"/>
    </location>
</feature>
<dbReference type="PANTHER" id="PTHR10380:SF173">
    <property type="entry name" value="CUTICULAR PROTEIN 47EF, ISOFORM C-RELATED"/>
    <property type="match status" value="1"/>
</dbReference>
<evidence type="ECO:0000256" key="2">
    <source>
        <dbReference type="PROSITE-ProRule" id="PRU00497"/>
    </source>
</evidence>
<evidence type="ECO:0008006" key="7">
    <source>
        <dbReference type="Google" id="ProtNLM"/>
    </source>
</evidence>
<dbReference type="PROSITE" id="PS51155">
    <property type="entry name" value="CHIT_BIND_RR_2"/>
    <property type="match status" value="1"/>
</dbReference>
<evidence type="ECO:0000313" key="6">
    <source>
        <dbReference type="Proteomes" id="UP001497623"/>
    </source>
</evidence>
<comment type="caution">
    <text evidence="5">The sequence shown here is derived from an EMBL/GenBank/DDBJ whole genome shotgun (WGS) entry which is preliminary data.</text>
</comment>
<keyword evidence="6" id="KW-1185">Reference proteome</keyword>
<evidence type="ECO:0000313" key="5">
    <source>
        <dbReference type="EMBL" id="CAL4199058.1"/>
    </source>
</evidence>
<dbReference type="InterPro" id="IPR050468">
    <property type="entry name" value="Cuticle_Struct_Prot"/>
</dbReference>
<name>A0AAV2SK17_MEGNR</name>
<feature type="chain" id="PRO_5043999459" description="Cuticle protein" evidence="4">
    <location>
        <begin position="18"/>
        <end position="100"/>
    </location>
</feature>
<dbReference type="GO" id="GO:0008010">
    <property type="term" value="F:structural constituent of chitin-based larval cuticle"/>
    <property type="evidence" value="ECO:0007669"/>
    <property type="project" value="TreeGrafter"/>
</dbReference>